<feature type="region of interest" description="Disordered" evidence="1">
    <location>
        <begin position="64"/>
        <end position="111"/>
    </location>
</feature>
<proteinExistence type="predicted"/>
<name>A0A9W7XBQ9_9POAL</name>
<accession>A0A9W7XBQ9</accession>
<sequence>MANVESSRMNADELTAQCLQMKFVQLESVHARFCQSFVDRLIARREKESAAKLAHVESTLIDLNEEPRDADDAQAVNEKSNAVPKHHGSYLAMDDTEQNQFDGQENSLLST</sequence>
<organism evidence="2 3">
    <name type="scientific">Paspalum vaginatum</name>
    <name type="common">seashore paspalum</name>
    <dbReference type="NCBI Taxonomy" id="158149"/>
    <lineage>
        <taxon>Eukaryota</taxon>
        <taxon>Viridiplantae</taxon>
        <taxon>Streptophyta</taxon>
        <taxon>Embryophyta</taxon>
        <taxon>Tracheophyta</taxon>
        <taxon>Spermatophyta</taxon>
        <taxon>Magnoliopsida</taxon>
        <taxon>Liliopsida</taxon>
        <taxon>Poales</taxon>
        <taxon>Poaceae</taxon>
        <taxon>PACMAD clade</taxon>
        <taxon>Panicoideae</taxon>
        <taxon>Andropogonodae</taxon>
        <taxon>Paspaleae</taxon>
        <taxon>Paspalinae</taxon>
        <taxon>Paspalum</taxon>
    </lineage>
</organism>
<keyword evidence="3" id="KW-1185">Reference proteome</keyword>
<gene>
    <name evidence="2" type="ORF">BS78_K064300</name>
</gene>
<dbReference type="Proteomes" id="UP001164776">
    <property type="component" value="Unassembled WGS sequence"/>
</dbReference>
<evidence type="ECO:0000313" key="2">
    <source>
        <dbReference type="EMBL" id="KAJ1256205.1"/>
    </source>
</evidence>
<protein>
    <submittedName>
        <fullName evidence="2">Uncharacterized protein</fullName>
    </submittedName>
</protein>
<reference evidence="2 3" key="1">
    <citation type="submission" date="2022-10" db="EMBL/GenBank/DDBJ databases">
        <title>WGS assembly of Paspalum vaginatum 540-79.</title>
        <authorList>
            <person name="Sun G."/>
            <person name="Wase N."/>
            <person name="Shu S."/>
            <person name="Jenkins J."/>
            <person name="Zhou B."/>
            <person name="Torres-Rodriguez J."/>
            <person name="Chen C."/>
            <person name="Sandor L."/>
            <person name="Plott C."/>
            <person name="Yoshinga Y."/>
            <person name="Daum C."/>
            <person name="Qi P."/>
            <person name="Barry K."/>
            <person name="Lipzen A."/>
            <person name="Berry L."/>
            <person name="Pedersen C."/>
            <person name="Gottilla T."/>
            <person name="Foltz A."/>
            <person name="Yu H."/>
            <person name="O'Malley R."/>
            <person name="Zhang C."/>
            <person name="Devos K."/>
            <person name="Sigmon B."/>
            <person name="Yu B."/>
            <person name="Obata T."/>
            <person name="Schmutz J."/>
            <person name="Schnable J."/>
        </authorList>
    </citation>
    <scope>NUCLEOTIDE SEQUENCE [LARGE SCALE GENOMIC DNA]</scope>
    <source>
        <strain evidence="3">cv. 540-79</strain>
    </source>
</reference>
<dbReference type="AlphaFoldDB" id="A0A9W7XBQ9"/>
<dbReference type="EMBL" id="MU629538">
    <property type="protein sequence ID" value="KAJ1256205.1"/>
    <property type="molecule type" value="Genomic_DNA"/>
</dbReference>
<feature type="compositionally biased region" description="Polar residues" evidence="1">
    <location>
        <begin position="98"/>
        <end position="111"/>
    </location>
</feature>
<comment type="caution">
    <text evidence="2">The sequence shown here is derived from an EMBL/GenBank/DDBJ whole genome shotgun (WGS) entry which is preliminary data.</text>
</comment>
<evidence type="ECO:0000313" key="3">
    <source>
        <dbReference type="Proteomes" id="UP001164776"/>
    </source>
</evidence>
<evidence type="ECO:0000256" key="1">
    <source>
        <dbReference type="SAM" id="MobiDB-lite"/>
    </source>
</evidence>